<feature type="repeat" description="TPR" evidence="1">
    <location>
        <begin position="698"/>
        <end position="731"/>
    </location>
</feature>
<dbReference type="SMART" id="SM00028">
    <property type="entry name" value="TPR"/>
    <property type="match status" value="7"/>
</dbReference>
<dbReference type="SUPFAM" id="SSF52540">
    <property type="entry name" value="P-loop containing nucleoside triphosphate hydrolases"/>
    <property type="match status" value="1"/>
</dbReference>
<organism evidence="3 4">
    <name type="scientific">Streptacidiphilus fuscans</name>
    <dbReference type="NCBI Taxonomy" id="2789292"/>
    <lineage>
        <taxon>Bacteria</taxon>
        <taxon>Bacillati</taxon>
        <taxon>Actinomycetota</taxon>
        <taxon>Actinomycetes</taxon>
        <taxon>Kitasatosporales</taxon>
        <taxon>Streptomycetaceae</taxon>
        <taxon>Streptacidiphilus</taxon>
    </lineage>
</organism>
<keyword evidence="1" id="KW-0802">TPR repeat</keyword>
<evidence type="ECO:0000256" key="1">
    <source>
        <dbReference type="PROSITE-ProRule" id="PRU00339"/>
    </source>
</evidence>
<dbReference type="Gene3D" id="1.25.40.10">
    <property type="entry name" value="Tetratricopeptide repeat domain"/>
    <property type="match status" value="3"/>
</dbReference>
<evidence type="ECO:0000313" key="3">
    <source>
        <dbReference type="EMBL" id="MBF9069147.1"/>
    </source>
</evidence>
<dbReference type="Proteomes" id="UP000657385">
    <property type="component" value="Unassembled WGS sequence"/>
</dbReference>
<dbReference type="InterPro" id="IPR010982">
    <property type="entry name" value="Lambda_DNA-bd_dom_sf"/>
</dbReference>
<dbReference type="Pfam" id="PF13424">
    <property type="entry name" value="TPR_12"/>
    <property type="match status" value="2"/>
</dbReference>
<dbReference type="Pfam" id="PF01381">
    <property type="entry name" value="HTH_3"/>
    <property type="match status" value="1"/>
</dbReference>
<evidence type="ECO:0000259" key="2">
    <source>
        <dbReference type="PROSITE" id="PS50943"/>
    </source>
</evidence>
<keyword evidence="4" id="KW-1185">Reference proteome</keyword>
<dbReference type="CDD" id="cd00093">
    <property type="entry name" value="HTH_XRE"/>
    <property type="match status" value="1"/>
</dbReference>
<dbReference type="SMART" id="SM00530">
    <property type="entry name" value="HTH_XRE"/>
    <property type="match status" value="1"/>
</dbReference>
<accession>A0A931B5R7</accession>
<dbReference type="InterPro" id="IPR036388">
    <property type="entry name" value="WH-like_DNA-bd_sf"/>
</dbReference>
<dbReference type="Gene3D" id="3.40.50.300">
    <property type="entry name" value="P-loop containing nucleotide triphosphate hydrolases"/>
    <property type="match status" value="1"/>
</dbReference>
<dbReference type="RefSeq" id="WP_196194312.1">
    <property type="nucleotide sequence ID" value="NZ_JADPRT010000005.1"/>
</dbReference>
<dbReference type="SUPFAM" id="SSF48452">
    <property type="entry name" value="TPR-like"/>
    <property type="match status" value="3"/>
</dbReference>
<dbReference type="GO" id="GO:0003677">
    <property type="term" value="F:DNA binding"/>
    <property type="evidence" value="ECO:0007669"/>
    <property type="project" value="InterPro"/>
</dbReference>
<feature type="repeat" description="TPR" evidence="1">
    <location>
        <begin position="658"/>
        <end position="691"/>
    </location>
</feature>
<comment type="caution">
    <text evidence="3">The sequence shown here is derived from an EMBL/GenBank/DDBJ whole genome shotgun (WGS) entry which is preliminary data.</text>
</comment>
<gene>
    <name evidence="3" type="ORF">I2501_14070</name>
</gene>
<dbReference type="Gene3D" id="1.10.260.40">
    <property type="entry name" value="lambda repressor-like DNA-binding domains"/>
    <property type="match status" value="1"/>
</dbReference>
<name>A0A931B5R7_9ACTN</name>
<dbReference type="InterPro" id="IPR011990">
    <property type="entry name" value="TPR-like_helical_dom_sf"/>
</dbReference>
<dbReference type="AlphaFoldDB" id="A0A931B5R7"/>
<dbReference type="InterPro" id="IPR001387">
    <property type="entry name" value="Cro/C1-type_HTH"/>
</dbReference>
<feature type="domain" description="HTH cro/C1-type" evidence="2">
    <location>
        <begin position="10"/>
        <end position="66"/>
    </location>
</feature>
<reference evidence="3" key="1">
    <citation type="submission" date="2020-11" db="EMBL/GenBank/DDBJ databases">
        <title>Isolation and identification of active actinomycetes.</title>
        <authorList>
            <person name="Yu B."/>
        </authorList>
    </citation>
    <scope>NUCLEOTIDE SEQUENCE</scope>
    <source>
        <strain evidence="3">NEAU-YB345</strain>
    </source>
</reference>
<dbReference type="InterPro" id="IPR019734">
    <property type="entry name" value="TPR_rpt"/>
</dbReference>
<dbReference type="Pfam" id="PF00931">
    <property type="entry name" value="NB-ARC"/>
    <property type="match status" value="1"/>
</dbReference>
<protein>
    <submittedName>
        <fullName evidence="3">Tetratricopeptide repeat protein</fullName>
    </submittedName>
</protein>
<proteinExistence type="predicted"/>
<dbReference type="InterPro" id="IPR027417">
    <property type="entry name" value="P-loop_NTPase"/>
</dbReference>
<dbReference type="PANTHER" id="PTHR47691">
    <property type="entry name" value="REGULATOR-RELATED"/>
    <property type="match status" value="1"/>
</dbReference>
<dbReference type="EMBL" id="JADPRT010000005">
    <property type="protein sequence ID" value="MBF9069147.1"/>
    <property type="molecule type" value="Genomic_DNA"/>
</dbReference>
<dbReference type="PRINTS" id="PR00364">
    <property type="entry name" value="DISEASERSIST"/>
</dbReference>
<dbReference type="SUPFAM" id="SSF47413">
    <property type="entry name" value="lambda repressor-like DNA-binding domains"/>
    <property type="match status" value="1"/>
</dbReference>
<sequence>MTPELLGGELRALRRDQGLSIEELATRAGVSVRAISEIERGRTRRPHPSTMRRISGALGVQELTQRQIATTVDDGGSAAVPYAGDGRFQLPAATRLFAGRARETAVLVAAATASESVGWLVIAAVDGMAGIGKSALAIHAAHRLKDRYGDGQLFVDLHAHSAGREPMSAADALETLLRSLAVPAQAIPPGVEARAALYRSRLAGTRTLVLLDNAVDAAQIRPLLPGEAGCLVLITSRTRLTGLDDAHTLTLDVLDADQAATLLRQVAGPHRIDADEEDALAELVELCGRLPLALRIAGARLRHRPALRVRDLVAQLREATDRLVHLRDTERDVTAVFATSYDRLPEAEQRLFRLLGLLPGDDIDAYAAANLAELGDVRTAEELLESLFDHNLLLQHQAGRYRLHDLLRAYARTLAREEAPGEQGPAAARLLNYYYQHTAWCAQALVTSTPRLPVEGPAPTVAPTLTDRTAAWAWLRTERANLLAAFSRAATDNPLRAVRLAGATASLLAADGPWDEAITVHATAAGLAERLRLPAVLGAALTDLAYLRALTGDFTGAADALETALHHCERAGAHLGHANALTLLAQISAFTGERAVAERHLHHAIERYGQLDEQLGLANAHTQRGTVYRLDGDYPAAERDLHTALAAYEALGDQEGQATALSNLGVVHETTGDYPTATRYQHQALHLHRQAGNRIGQARAFLGLGQAYAHAGDHVAAIDAARRALELFGDLADPNGQGNALGNLGYFKRLAGDPEDGLPDLQDALDIFRRIGARGNEAWALDLYAGTVAATGDHAHALRLYRDVLDLARQTQMTAVEAAAHEGIGDCYQHLGRIEDSSTHLRLALDMFQQLGLKTETARVQANLNVLRECGAGAG</sequence>
<dbReference type="PROSITE" id="PS50005">
    <property type="entry name" value="TPR"/>
    <property type="match status" value="2"/>
</dbReference>
<dbReference type="Gene3D" id="1.10.10.10">
    <property type="entry name" value="Winged helix-like DNA-binding domain superfamily/Winged helix DNA-binding domain"/>
    <property type="match status" value="1"/>
</dbReference>
<evidence type="ECO:0000313" key="4">
    <source>
        <dbReference type="Proteomes" id="UP000657385"/>
    </source>
</evidence>
<dbReference type="GO" id="GO:0043531">
    <property type="term" value="F:ADP binding"/>
    <property type="evidence" value="ECO:0007669"/>
    <property type="project" value="InterPro"/>
</dbReference>
<dbReference type="PROSITE" id="PS50943">
    <property type="entry name" value="HTH_CROC1"/>
    <property type="match status" value="1"/>
</dbReference>
<dbReference type="PANTHER" id="PTHR47691:SF3">
    <property type="entry name" value="HTH-TYPE TRANSCRIPTIONAL REGULATOR RV0890C-RELATED"/>
    <property type="match status" value="1"/>
</dbReference>
<dbReference type="InterPro" id="IPR002182">
    <property type="entry name" value="NB-ARC"/>
</dbReference>